<dbReference type="SUPFAM" id="SSF47266">
    <property type="entry name" value="4-helical cytokines"/>
    <property type="match status" value="1"/>
</dbReference>
<dbReference type="GO" id="GO:0005125">
    <property type="term" value="F:cytokine activity"/>
    <property type="evidence" value="ECO:0007669"/>
    <property type="project" value="UniProtKB-KW"/>
</dbReference>
<evidence type="ECO:0000256" key="6">
    <source>
        <dbReference type="SAM" id="SignalP"/>
    </source>
</evidence>
<accession>A0A8C4HEJ7</accession>
<organism evidence="7 8">
    <name type="scientific">Dicentrarchus labrax</name>
    <name type="common">European seabass</name>
    <name type="synonym">Morone labrax</name>
    <dbReference type="NCBI Taxonomy" id="13489"/>
    <lineage>
        <taxon>Eukaryota</taxon>
        <taxon>Metazoa</taxon>
        <taxon>Chordata</taxon>
        <taxon>Craniata</taxon>
        <taxon>Vertebrata</taxon>
        <taxon>Euteleostomi</taxon>
        <taxon>Actinopterygii</taxon>
        <taxon>Neopterygii</taxon>
        <taxon>Teleostei</taxon>
        <taxon>Neoteleostei</taxon>
        <taxon>Acanthomorphata</taxon>
        <taxon>Eupercaria</taxon>
        <taxon>Moronidae</taxon>
        <taxon>Dicentrarchus</taxon>
    </lineage>
</organism>
<evidence type="ECO:0000256" key="2">
    <source>
        <dbReference type="ARBA" id="ARBA00007566"/>
    </source>
</evidence>
<keyword evidence="3" id="KW-0202">Cytokine</keyword>
<comment type="similarity">
    <text evidence="2">Belongs to the type II (or gamma) interferon family.</text>
</comment>
<comment type="subcellular location">
    <subcellularLocation>
        <location evidence="1">Secreted</location>
    </subcellularLocation>
</comment>
<evidence type="ECO:0000256" key="3">
    <source>
        <dbReference type="ARBA" id="ARBA00022514"/>
    </source>
</evidence>
<sequence>MSSSCGSVFLLVLLGVVLASGSPHGSVSRDLTQIHDSIANTLKLKGPEMVNELFSSVVKSINTSCQRKDLQVMNATLDIYTRIFSNILQEHHNQPGAQSLLESLSDTERVNIMEDLRYLQQKMQTLKETLTHVNHKHEDVMRKLSSIQVEDLMVQKKALAEFKEIYQAASVVHKRCT</sequence>
<keyword evidence="4" id="KW-0964">Secreted</keyword>
<evidence type="ECO:0000313" key="7">
    <source>
        <dbReference type="Ensembl" id="ENSDLAP00005040942.1"/>
    </source>
</evidence>
<name>A0A8C4HEJ7_DICLA</name>
<proteinExistence type="inferred from homology"/>
<reference evidence="7" key="2">
    <citation type="submission" date="2025-09" db="UniProtKB">
        <authorList>
            <consortium name="Ensembl"/>
        </authorList>
    </citation>
    <scope>IDENTIFICATION</scope>
</reference>
<dbReference type="InterPro" id="IPR002069">
    <property type="entry name" value="Interferon_gamma"/>
</dbReference>
<dbReference type="GO" id="GO:0006955">
    <property type="term" value="P:immune response"/>
    <property type="evidence" value="ECO:0007669"/>
    <property type="project" value="InterPro"/>
</dbReference>
<dbReference type="Ensembl" id="ENSDLAT00005043716.2">
    <property type="protein sequence ID" value="ENSDLAP00005040942.1"/>
    <property type="gene ID" value="ENSDLAG00005018300.2"/>
</dbReference>
<dbReference type="AlphaFoldDB" id="A0A8C4HEJ7"/>
<dbReference type="GeneTree" id="ENSGT00940000176985"/>
<dbReference type="GO" id="GO:0005615">
    <property type="term" value="C:extracellular space"/>
    <property type="evidence" value="ECO:0007669"/>
    <property type="project" value="UniProtKB-KW"/>
</dbReference>
<evidence type="ECO:0000256" key="1">
    <source>
        <dbReference type="ARBA" id="ARBA00004613"/>
    </source>
</evidence>
<dbReference type="Proteomes" id="UP000694389">
    <property type="component" value="Unassembled WGS sequence"/>
</dbReference>
<keyword evidence="5" id="KW-0325">Glycoprotein</keyword>
<dbReference type="PANTHER" id="PTHR11419">
    <property type="entry name" value="INTERFERON GAMMA"/>
    <property type="match status" value="1"/>
</dbReference>
<keyword evidence="8" id="KW-1185">Reference proteome</keyword>
<evidence type="ECO:0000313" key="8">
    <source>
        <dbReference type="Proteomes" id="UP000694389"/>
    </source>
</evidence>
<protein>
    <recommendedName>
        <fullName evidence="9">Interferon gamma</fullName>
    </recommendedName>
</protein>
<evidence type="ECO:0000256" key="5">
    <source>
        <dbReference type="ARBA" id="ARBA00023180"/>
    </source>
</evidence>
<evidence type="ECO:0008006" key="9">
    <source>
        <dbReference type="Google" id="ProtNLM"/>
    </source>
</evidence>
<evidence type="ECO:0000256" key="4">
    <source>
        <dbReference type="ARBA" id="ARBA00022525"/>
    </source>
</evidence>
<dbReference type="InterPro" id="IPR009079">
    <property type="entry name" value="4_helix_cytokine-like_core"/>
</dbReference>
<feature type="chain" id="PRO_5034910522" description="Interferon gamma" evidence="6">
    <location>
        <begin position="20"/>
        <end position="177"/>
    </location>
</feature>
<feature type="signal peptide" evidence="6">
    <location>
        <begin position="1"/>
        <end position="19"/>
    </location>
</feature>
<dbReference type="GO" id="GO:0005133">
    <property type="term" value="F:type II interferon receptor binding"/>
    <property type="evidence" value="ECO:0007669"/>
    <property type="project" value="InterPro"/>
</dbReference>
<dbReference type="PANTHER" id="PTHR11419:SF0">
    <property type="entry name" value="INTERFERON GAMMA"/>
    <property type="match status" value="1"/>
</dbReference>
<keyword evidence="6" id="KW-0732">Signal</keyword>
<dbReference type="Gene3D" id="1.20.1250.10">
    <property type="match status" value="1"/>
</dbReference>
<reference evidence="7" key="1">
    <citation type="submission" date="2025-08" db="UniProtKB">
        <authorList>
            <consortium name="Ensembl"/>
        </authorList>
    </citation>
    <scope>IDENTIFICATION</scope>
</reference>